<organism evidence="3 4">
    <name type="scientific">Zymoseptoria brevis</name>
    <dbReference type="NCBI Taxonomy" id="1047168"/>
    <lineage>
        <taxon>Eukaryota</taxon>
        <taxon>Fungi</taxon>
        <taxon>Dikarya</taxon>
        <taxon>Ascomycota</taxon>
        <taxon>Pezizomycotina</taxon>
        <taxon>Dothideomycetes</taxon>
        <taxon>Dothideomycetidae</taxon>
        <taxon>Mycosphaerellales</taxon>
        <taxon>Mycosphaerellaceae</taxon>
        <taxon>Zymoseptoria</taxon>
    </lineage>
</organism>
<reference evidence="3 4" key="1">
    <citation type="submission" date="2015-03" db="EMBL/GenBank/DDBJ databases">
        <title>RNA-seq based gene annotation and comparative genomics of four Zymoseptoria species reveal species-specific pathogenicity related genes and transposable element activity.</title>
        <authorList>
            <person name="Grandaubert J."/>
            <person name="Bhattacharyya A."/>
            <person name="Stukenbrock E.H."/>
        </authorList>
    </citation>
    <scope>NUCLEOTIDE SEQUENCE [LARGE SCALE GENOMIC DNA]</scope>
    <source>
        <strain evidence="3 4">Zb18110</strain>
    </source>
</reference>
<feature type="compositionally biased region" description="Polar residues" evidence="1">
    <location>
        <begin position="67"/>
        <end position="83"/>
    </location>
</feature>
<dbReference type="STRING" id="1047168.A0A0F4GJF9"/>
<feature type="region of interest" description="Disordered" evidence="1">
    <location>
        <begin position="67"/>
        <end position="127"/>
    </location>
</feature>
<dbReference type="PANTHER" id="PTHR39474">
    <property type="entry name" value="UNNAMED PRODUCT"/>
    <property type="match status" value="1"/>
</dbReference>
<evidence type="ECO:0000256" key="1">
    <source>
        <dbReference type="SAM" id="MobiDB-lite"/>
    </source>
</evidence>
<protein>
    <submittedName>
        <fullName evidence="3">Uncharacterized protein</fullName>
    </submittedName>
</protein>
<dbReference type="PANTHER" id="PTHR39474:SF1">
    <property type="entry name" value="FUNGAL SPECIFIC TRANSCRIPTION FACTOR"/>
    <property type="match status" value="1"/>
</dbReference>
<evidence type="ECO:0000313" key="3">
    <source>
        <dbReference type="EMBL" id="KJX97501.1"/>
    </source>
</evidence>
<dbReference type="AlphaFoldDB" id="A0A0F4GJF9"/>
<keyword evidence="4" id="KW-1185">Reference proteome</keyword>
<name>A0A0F4GJF9_9PEZI</name>
<keyword evidence="2" id="KW-0732">Signal</keyword>
<proteinExistence type="predicted"/>
<feature type="chain" id="PRO_5002468847" evidence="2">
    <location>
        <begin position="22"/>
        <end position="183"/>
    </location>
</feature>
<feature type="region of interest" description="Disordered" evidence="1">
    <location>
        <begin position="155"/>
        <end position="183"/>
    </location>
</feature>
<sequence length="183" mass="20070">MSRQLNLLVTIVTTLLALLLALQLKDSDSVLMRFLYKSHPPLHLQTARRVFTPRASFSSTPIVNMASNNKAAQPSDSPKQHNAATGEEALLRDSEGRPLGLPEPPSEEEATKLDMSSGGDSVKLDHLGPMVVNKDGTLSRIGNWDQMTEQEKKNTLRILGKRNKQRTSALKEAEDSAAGEKVE</sequence>
<accession>A0A0F4GJF9</accession>
<dbReference type="OrthoDB" id="4590138at2759"/>
<evidence type="ECO:0000313" key="4">
    <source>
        <dbReference type="Proteomes" id="UP000033647"/>
    </source>
</evidence>
<evidence type="ECO:0000256" key="2">
    <source>
        <dbReference type="SAM" id="SignalP"/>
    </source>
</evidence>
<gene>
    <name evidence="3" type="ORF">TI39_contig483g00010</name>
</gene>
<comment type="caution">
    <text evidence="3">The sequence shown here is derived from an EMBL/GenBank/DDBJ whole genome shotgun (WGS) entry which is preliminary data.</text>
</comment>
<dbReference type="Proteomes" id="UP000033647">
    <property type="component" value="Unassembled WGS sequence"/>
</dbReference>
<feature type="signal peptide" evidence="2">
    <location>
        <begin position="1"/>
        <end position="21"/>
    </location>
</feature>
<feature type="compositionally biased region" description="Basic and acidic residues" evidence="1">
    <location>
        <begin position="169"/>
        <end position="183"/>
    </location>
</feature>
<dbReference type="EMBL" id="LAFY01000475">
    <property type="protein sequence ID" value="KJX97501.1"/>
    <property type="molecule type" value="Genomic_DNA"/>
</dbReference>